<name>A0A2A7UQZ5_COMTR</name>
<dbReference type="GO" id="GO:0046872">
    <property type="term" value="F:metal ion binding"/>
    <property type="evidence" value="ECO:0007669"/>
    <property type="project" value="InterPro"/>
</dbReference>
<accession>A0A2A7UQZ5</accession>
<evidence type="ECO:0000259" key="1">
    <source>
        <dbReference type="PROSITE" id="PS50846"/>
    </source>
</evidence>
<evidence type="ECO:0000313" key="2">
    <source>
        <dbReference type="EMBL" id="PEH87698.1"/>
    </source>
</evidence>
<dbReference type="Pfam" id="PF00403">
    <property type="entry name" value="HMA"/>
    <property type="match status" value="1"/>
</dbReference>
<feature type="domain" description="HMA" evidence="1">
    <location>
        <begin position="1"/>
        <end position="64"/>
    </location>
</feature>
<dbReference type="OrthoDB" id="9813965at2"/>
<dbReference type="PROSITE" id="PS50846">
    <property type="entry name" value="HMA_2"/>
    <property type="match status" value="1"/>
</dbReference>
<dbReference type="Proteomes" id="UP000220246">
    <property type="component" value="Unassembled WGS sequence"/>
</dbReference>
<dbReference type="GeneID" id="80799538"/>
<comment type="caution">
    <text evidence="2">The sequence shown here is derived from an EMBL/GenBank/DDBJ whole genome shotgun (WGS) entry which is preliminary data.</text>
</comment>
<dbReference type="RefSeq" id="WP_066538495.1">
    <property type="nucleotide sequence ID" value="NZ_DALZSI010000011.1"/>
</dbReference>
<dbReference type="InterPro" id="IPR036163">
    <property type="entry name" value="HMA_dom_sf"/>
</dbReference>
<evidence type="ECO:0000313" key="3">
    <source>
        <dbReference type="Proteomes" id="UP000220246"/>
    </source>
</evidence>
<dbReference type="CDD" id="cd00371">
    <property type="entry name" value="HMA"/>
    <property type="match status" value="1"/>
</dbReference>
<dbReference type="AlphaFoldDB" id="A0A2A7UQZ5"/>
<gene>
    <name evidence="2" type="ORF">CRM82_02940</name>
</gene>
<proteinExistence type="predicted"/>
<dbReference type="EMBL" id="PDEA01000001">
    <property type="protein sequence ID" value="PEH87698.1"/>
    <property type="molecule type" value="Genomic_DNA"/>
</dbReference>
<dbReference type="STRING" id="1219032.GCA_001515545_02482"/>
<protein>
    <submittedName>
        <fullName evidence="2">Copper chaperone</fullName>
    </submittedName>
</protein>
<sequence>MEHEFHVEGMTCGHCERAVTNAVHEVDASAQVQIDRAQKKVVVQSAAEREALRHAIAEEGYQVAA</sequence>
<dbReference type="Gene3D" id="3.30.70.100">
    <property type="match status" value="1"/>
</dbReference>
<organism evidence="2 3">
    <name type="scientific">Comamonas terrigena</name>
    <dbReference type="NCBI Taxonomy" id="32013"/>
    <lineage>
        <taxon>Bacteria</taxon>
        <taxon>Pseudomonadati</taxon>
        <taxon>Pseudomonadota</taxon>
        <taxon>Betaproteobacteria</taxon>
        <taxon>Burkholderiales</taxon>
        <taxon>Comamonadaceae</taxon>
        <taxon>Comamonas</taxon>
    </lineage>
</organism>
<dbReference type="SUPFAM" id="SSF55008">
    <property type="entry name" value="HMA, heavy metal-associated domain"/>
    <property type="match status" value="1"/>
</dbReference>
<dbReference type="InterPro" id="IPR006121">
    <property type="entry name" value="HMA_dom"/>
</dbReference>
<reference evidence="3" key="1">
    <citation type="submission" date="2017-09" db="EMBL/GenBank/DDBJ databases">
        <title>FDA dAtabase for Regulatory Grade micrObial Sequences (FDA-ARGOS): Supporting development and validation of Infectious Disease Dx tests.</title>
        <authorList>
            <person name="Minogue T."/>
            <person name="Wolcott M."/>
            <person name="Wasieloski L."/>
            <person name="Aguilar W."/>
            <person name="Moore D."/>
            <person name="Tallon L."/>
            <person name="Sadzewicz L."/>
            <person name="Ott S."/>
            <person name="Zhao X."/>
            <person name="Nagaraj S."/>
            <person name="Vavikolanu K."/>
            <person name="Aluvathingal J."/>
            <person name="Nadendla S."/>
            <person name="Sichtig H."/>
        </authorList>
    </citation>
    <scope>NUCLEOTIDE SEQUENCE [LARGE SCALE GENOMIC DNA]</scope>
    <source>
        <strain evidence="3">FDAARGOS_394</strain>
    </source>
</reference>
<keyword evidence="3" id="KW-1185">Reference proteome</keyword>